<dbReference type="Pfam" id="PF04024">
    <property type="entry name" value="PspC"/>
    <property type="match status" value="1"/>
</dbReference>
<feature type="domain" description="SHOCT" evidence="9">
    <location>
        <begin position="4"/>
        <end position="31"/>
    </location>
</feature>
<proteinExistence type="predicted"/>
<evidence type="ECO:0000313" key="11">
    <source>
        <dbReference type="Proteomes" id="UP001596031"/>
    </source>
</evidence>
<evidence type="ECO:0000256" key="2">
    <source>
        <dbReference type="ARBA" id="ARBA00022475"/>
    </source>
</evidence>
<dbReference type="Proteomes" id="UP001596031">
    <property type="component" value="Unassembled WGS sequence"/>
</dbReference>
<gene>
    <name evidence="10" type="ORF">ACFPOU_21760</name>
</gene>
<evidence type="ECO:0000256" key="1">
    <source>
        <dbReference type="ARBA" id="ARBA00004162"/>
    </source>
</evidence>
<feature type="transmembrane region" description="Helical" evidence="7">
    <location>
        <begin position="75"/>
        <end position="94"/>
    </location>
</feature>
<feature type="domain" description="Phage shock protein PspC N-terminal" evidence="8">
    <location>
        <begin position="67"/>
        <end position="123"/>
    </location>
</feature>
<accession>A0ABW0PPT8</accession>
<dbReference type="EMBL" id="JBHSMS010000079">
    <property type="protein sequence ID" value="MFC5513732.1"/>
    <property type="molecule type" value="Genomic_DNA"/>
</dbReference>
<evidence type="ECO:0000313" key="10">
    <source>
        <dbReference type="EMBL" id="MFC5513732.1"/>
    </source>
</evidence>
<feature type="region of interest" description="Disordered" evidence="6">
    <location>
        <begin position="39"/>
        <end position="60"/>
    </location>
</feature>
<evidence type="ECO:0000256" key="5">
    <source>
        <dbReference type="ARBA" id="ARBA00023136"/>
    </source>
</evidence>
<keyword evidence="3 7" id="KW-0812">Transmembrane</keyword>
<evidence type="ECO:0000256" key="6">
    <source>
        <dbReference type="SAM" id="MobiDB-lite"/>
    </source>
</evidence>
<dbReference type="PANTHER" id="PTHR33885:SF3">
    <property type="entry name" value="PHAGE SHOCK PROTEIN C"/>
    <property type="match status" value="1"/>
</dbReference>
<evidence type="ECO:0000256" key="7">
    <source>
        <dbReference type="SAM" id="Phobius"/>
    </source>
</evidence>
<evidence type="ECO:0000256" key="3">
    <source>
        <dbReference type="ARBA" id="ARBA00022692"/>
    </source>
</evidence>
<comment type="caution">
    <text evidence="10">The sequence shown here is derived from an EMBL/GenBank/DDBJ whole genome shotgun (WGS) entry which is preliminary data.</text>
</comment>
<evidence type="ECO:0000259" key="9">
    <source>
        <dbReference type="Pfam" id="PF09851"/>
    </source>
</evidence>
<dbReference type="PANTHER" id="PTHR33885">
    <property type="entry name" value="PHAGE SHOCK PROTEIN C"/>
    <property type="match status" value="1"/>
</dbReference>
<dbReference type="InterPro" id="IPR052027">
    <property type="entry name" value="PspC"/>
</dbReference>
<feature type="transmembrane region" description="Helical" evidence="7">
    <location>
        <begin position="100"/>
        <end position="120"/>
    </location>
</feature>
<keyword evidence="11" id="KW-1185">Reference proteome</keyword>
<dbReference type="RefSeq" id="WP_379726462.1">
    <property type="nucleotide sequence ID" value="NZ_JBHSMS010000079.1"/>
</dbReference>
<evidence type="ECO:0000259" key="8">
    <source>
        <dbReference type="Pfam" id="PF04024"/>
    </source>
</evidence>
<dbReference type="InterPro" id="IPR007168">
    <property type="entry name" value="Phageshock_PspC_N"/>
</dbReference>
<dbReference type="Pfam" id="PF09851">
    <property type="entry name" value="SHOCT"/>
    <property type="match status" value="1"/>
</dbReference>
<dbReference type="InterPro" id="IPR018649">
    <property type="entry name" value="SHOCT"/>
</dbReference>
<keyword evidence="5 7" id="KW-0472">Membrane</keyword>
<sequence length="123" mass="13232">MISDEIRRLHELHQAGALTLDEFERAKAKVLAGAPAGERINLDKDGGPTGNGGGVRPRPGVSNFGALRRSRADRWLGGVCGGLAGTLGMDAWVWRLVFAVFTILTSGFGALVYLLLWIFVPEE</sequence>
<protein>
    <submittedName>
        <fullName evidence="10">PspC domain-containing protein</fullName>
    </submittedName>
</protein>
<name>A0ABW0PPT8_9BURK</name>
<keyword evidence="4 7" id="KW-1133">Transmembrane helix</keyword>
<reference evidence="11" key="1">
    <citation type="journal article" date="2019" name="Int. J. Syst. Evol. Microbiol.">
        <title>The Global Catalogue of Microorganisms (GCM) 10K type strain sequencing project: providing services to taxonomists for standard genome sequencing and annotation.</title>
        <authorList>
            <consortium name="The Broad Institute Genomics Platform"/>
            <consortium name="The Broad Institute Genome Sequencing Center for Infectious Disease"/>
            <person name="Wu L."/>
            <person name="Ma J."/>
        </authorList>
    </citation>
    <scope>NUCLEOTIDE SEQUENCE [LARGE SCALE GENOMIC DNA]</scope>
    <source>
        <strain evidence="11">CCUG 38813</strain>
    </source>
</reference>
<comment type="subcellular location">
    <subcellularLocation>
        <location evidence="1">Cell membrane</location>
        <topology evidence="1">Single-pass membrane protein</topology>
    </subcellularLocation>
</comment>
<evidence type="ECO:0000256" key="4">
    <source>
        <dbReference type="ARBA" id="ARBA00022989"/>
    </source>
</evidence>
<organism evidence="10 11">
    <name type="scientific">Massilia jejuensis</name>
    <dbReference type="NCBI Taxonomy" id="648894"/>
    <lineage>
        <taxon>Bacteria</taxon>
        <taxon>Pseudomonadati</taxon>
        <taxon>Pseudomonadota</taxon>
        <taxon>Betaproteobacteria</taxon>
        <taxon>Burkholderiales</taxon>
        <taxon>Oxalobacteraceae</taxon>
        <taxon>Telluria group</taxon>
        <taxon>Massilia</taxon>
    </lineage>
</organism>
<keyword evidence="2" id="KW-1003">Cell membrane</keyword>